<dbReference type="PANTHER" id="PTHR30055:SF235">
    <property type="entry name" value="TRANSCRIPTIONAL REGULATORY PROTEIN"/>
    <property type="match status" value="1"/>
</dbReference>
<dbReference type="Pfam" id="PF00440">
    <property type="entry name" value="TetR_N"/>
    <property type="match status" value="1"/>
</dbReference>
<gene>
    <name evidence="4" type="ORF">N865_05335</name>
</gene>
<dbReference type="InterPro" id="IPR009057">
    <property type="entry name" value="Homeodomain-like_sf"/>
</dbReference>
<dbReference type="Proteomes" id="UP000019489">
    <property type="component" value="Unassembled WGS sequence"/>
</dbReference>
<dbReference type="eggNOG" id="COG1309">
    <property type="taxonomic scope" value="Bacteria"/>
</dbReference>
<dbReference type="PANTHER" id="PTHR30055">
    <property type="entry name" value="HTH-TYPE TRANSCRIPTIONAL REGULATOR RUTR"/>
    <property type="match status" value="1"/>
</dbReference>
<dbReference type="GO" id="GO:0003700">
    <property type="term" value="F:DNA-binding transcription factor activity"/>
    <property type="evidence" value="ECO:0007669"/>
    <property type="project" value="TreeGrafter"/>
</dbReference>
<dbReference type="SUPFAM" id="SSF48498">
    <property type="entry name" value="Tetracyclin repressor-like, C-terminal domain"/>
    <property type="match status" value="1"/>
</dbReference>
<dbReference type="Gene3D" id="1.10.10.60">
    <property type="entry name" value="Homeodomain-like"/>
    <property type="match status" value="1"/>
</dbReference>
<feature type="DNA-binding region" description="H-T-H motif" evidence="2">
    <location>
        <begin position="34"/>
        <end position="53"/>
    </location>
</feature>
<name>W9GBC2_9MICO</name>
<dbReference type="Gene3D" id="1.10.357.10">
    <property type="entry name" value="Tetracycline Repressor, domain 2"/>
    <property type="match status" value="1"/>
</dbReference>
<keyword evidence="5" id="KW-1185">Reference proteome</keyword>
<keyword evidence="1 2" id="KW-0238">DNA-binding</keyword>
<dbReference type="EMBL" id="AWSA01000010">
    <property type="protein sequence ID" value="EWT02507.1"/>
    <property type="molecule type" value="Genomic_DNA"/>
</dbReference>
<dbReference type="InterPro" id="IPR050109">
    <property type="entry name" value="HTH-type_TetR-like_transc_reg"/>
</dbReference>
<organism evidence="4 5">
    <name type="scientific">Intrasporangium oryzae NRRL B-24470</name>
    <dbReference type="NCBI Taxonomy" id="1386089"/>
    <lineage>
        <taxon>Bacteria</taxon>
        <taxon>Bacillati</taxon>
        <taxon>Actinomycetota</taxon>
        <taxon>Actinomycetes</taxon>
        <taxon>Micrococcales</taxon>
        <taxon>Intrasporangiaceae</taxon>
        <taxon>Intrasporangium</taxon>
    </lineage>
</organism>
<dbReference type="InterPro" id="IPR041678">
    <property type="entry name" value="TetR_C_16"/>
</dbReference>
<dbReference type="PRINTS" id="PR00455">
    <property type="entry name" value="HTHTETR"/>
</dbReference>
<evidence type="ECO:0000259" key="3">
    <source>
        <dbReference type="PROSITE" id="PS50977"/>
    </source>
</evidence>
<reference evidence="4 5" key="1">
    <citation type="submission" date="2013-08" db="EMBL/GenBank/DDBJ databases">
        <title>Intrasporangium oryzae NRRL B-24470.</title>
        <authorList>
            <person name="Liu H."/>
            <person name="Wang G."/>
        </authorList>
    </citation>
    <scope>NUCLEOTIDE SEQUENCE [LARGE SCALE GENOMIC DNA]</scope>
    <source>
        <strain evidence="4 5">NRRL B-24470</strain>
    </source>
</reference>
<evidence type="ECO:0000256" key="1">
    <source>
        <dbReference type="ARBA" id="ARBA00023125"/>
    </source>
</evidence>
<dbReference type="InterPro" id="IPR036271">
    <property type="entry name" value="Tet_transcr_reg_TetR-rel_C_sf"/>
</dbReference>
<protein>
    <recommendedName>
        <fullName evidence="3">HTH tetR-type domain-containing protein</fullName>
    </recommendedName>
</protein>
<dbReference type="OrthoDB" id="3403733at2"/>
<dbReference type="Pfam" id="PF17920">
    <property type="entry name" value="TetR_C_16"/>
    <property type="match status" value="1"/>
</dbReference>
<comment type="caution">
    <text evidence="4">The sequence shown here is derived from an EMBL/GenBank/DDBJ whole genome shotgun (WGS) entry which is preliminary data.</text>
</comment>
<sequence length="193" mass="21720">MARRGRRPGATQTRDQILEVARAQFADRGYTKTTIRSIAEGAGVHPALLGHHFGTKHQLYREALDLPVDPLEVLVRLLDETPREEFAEALARHFISIWRDPQTGEWMRALVRQHLAEPEDLVLTRTHWETLVIPYIATALDIPEVHAAAGLASLIGITWTDSLFGVEQLTRLSDNDLIALTVPVLEVHFRAMP</sequence>
<dbReference type="AlphaFoldDB" id="W9GBC2"/>
<feature type="domain" description="HTH tetR-type" evidence="3">
    <location>
        <begin position="11"/>
        <end position="71"/>
    </location>
</feature>
<accession>W9GBC2</accession>
<evidence type="ECO:0000313" key="5">
    <source>
        <dbReference type="Proteomes" id="UP000019489"/>
    </source>
</evidence>
<dbReference type="RefSeq" id="WP_034803067.1">
    <property type="nucleotide sequence ID" value="NZ_AWSA01000010.1"/>
</dbReference>
<evidence type="ECO:0000313" key="4">
    <source>
        <dbReference type="EMBL" id="EWT02507.1"/>
    </source>
</evidence>
<dbReference type="PROSITE" id="PS50977">
    <property type="entry name" value="HTH_TETR_2"/>
    <property type="match status" value="1"/>
</dbReference>
<evidence type="ECO:0000256" key="2">
    <source>
        <dbReference type="PROSITE-ProRule" id="PRU00335"/>
    </source>
</evidence>
<dbReference type="GO" id="GO:0000976">
    <property type="term" value="F:transcription cis-regulatory region binding"/>
    <property type="evidence" value="ECO:0007669"/>
    <property type="project" value="TreeGrafter"/>
</dbReference>
<dbReference type="SUPFAM" id="SSF46689">
    <property type="entry name" value="Homeodomain-like"/>
    <property type="match status" value="1"/>
</dbReference>
<proteinExistence type="predicted"/>
<dbReference type="InterPro" id="IPR001647">
    <property type="entry name" value="HTH_TetR"/>
</dbReference>